<dbReference type="InParanoid" id="Q8TM40"/>
<name>Q8TM40_METAC</name>
<dbReference type="Proteomes" id="UP000002487">
    <property type="component" value="Chromosome"/>
</dbReference>
<accession>Q8TM40</accession>
<gene>
    <name evidence="1" type="ordered locus">MA_2830</name>
</gene>
<evidence type="ECO:0000313" key="1">
    <source>
        <dbReference type="EMBL" id="AAM06209.1"/>
    </source>
</evidence>
<sequence length="123" mass="14033">MFSPCELIFHYKSISCLEKLKSKRLSKPESKARKFCRFASLAWSLSTFSRVRKEISPVETAKAFRENSPKLLQQPWQGLVPASMAVEEAYPPSPLSISHPLFLLSSYVERKSVPRLIPSCIFN</sequence>
<proteinExistence type="predicted"/>
<keyword evidence="2" id="KW-1185">Reference proteome</keyword>
<reference evidence="1 2" key="1">
    <citation type="journal article" date="2002" name="Genome Res.">
        <title>The genome of Methanosarcina acetivorans reveals extensive metabolic and physiological diversity.</title>
        <authorList>
            <person name="Galagan J.E."/>
            <person name="Nusbaum C."/>
            <person name="Roy A."/>
            <person name="Endrizzi M.G."/>
            <person name="Macdonald P."/>
            <person name="FitzHugh W."/>
            <person name="Calvo S."/>
            <person name="Engels R."/>
            <person name="Smirnov S."/>
            <person name="Atnoor D."/>
            <person name="Brown A."/>
            <person name="Allen N."/>
            <person name="Naylor J."/>
            <person name="Stange-Thomann N."/>
            <person name="DeArellano K."/>
            <person name="Johnson R."/>
            <person name="Linton L."/>
            <person name="McEwan P."/>
            <person name="McKernan K."/>
            <person name="Talamas J."/>
            <person name="Tirrell A."/>
            <person name="Ye W."/>
            <person name="Zimmer A."/>
            <person name="Barber R.D."/>
            <person name="Cann I."/>
            <person name="Graham D.E."/>
            <person name="Grahame D.A."/>
            <person name="Guss A."/>
            <person name="Hedderich R."/>
            <person name="Ingram-Smith C."/>
            <person name="Kuettner C.H."/>
            <person name="Krzycki J.A."/>
            <person name="Leigh J.A."/>
            <person name="Li W."/>
            <person name="Liu J."/>
            <person name="Mukhopadhyay B."/>
            <person name="Reeve J.N."/>
            <person name="Smith K."/>
            <person name="Springer T.A."/>
            <person name="Umayam L.A."/>
            <person name="White O."/>
            <person name="White R.H."/>
            <person name="de Macario E.C."/>
            <person name="Ferry J.G."/>
            <person name="Jarrell K.F."/>
            <person name="Jing H."/>
            <person name="Macario A.J.L."/>
            <person name="Paulsen I."/>
            <person name="Pritchett M."/>
            <person name="Sowers K.R."/>
            <person name="Swanson R.V."/>
            <person name="Zinder S.H."/>
            <person name="Lander E."/>
            <person name="Metcalf W.W."/>
            <person name="Birren B."/>
        </authorList>
    </citation>
    <scope>NUCLEOTIDE SEQUENCE [LARGE SCALE GENOMIC DNA]</scope>
    <source>
        <strain evidence="2">ATCC 35395 / DSM 2834 / JCM 12185 / C2A</strain>
    </source>
</reference>
<evidence type="ECO:0000313" key="2">
    <source>
        <dbReference type="Proteomes" id="UP000002487"/>
    </source>
</evidence>
<dbReference type="HOGENOM" id="CLU_2010087_0_0_2"/>
<dbReference type="KEGG" id="mac:MA_2830"/>
<organism evidence="1 2">
    <name type="scientific">Methanosarcina acetivorans (strain ATCC 35395 / DSM 2834 / JCM 12185 / C2A)</name>
    <dbReference type="NCBI Taxonomy" id="188937"/>
    <lineage>
        <taxon>Archaea</taxon>
        <taxon>Methanobacteriati</taxon>
        <taxon>Methanobacteriota</taxon>
        <taxon>Stenosarchaea group</taxon>
        <taxon>Methanomicrobia</taxon>
        <taxon>Methanosarcinales</taxon>
        <taxon>Methanosarcinaceae</taxon>
        <taxon>Methanosarcina</taxon>
    </lineage>
</organism>
<dbReference type="EnsemblBacteria" id="AAM06209">
    <property type="protein sequence ID" value="AAM06209"/>
    <property type="gene ID" value="MA_2830"/>
</dbReference>
<dbReference type="AlphaFoldDB" id="Q8TM40"/>
<protein>
    <submittedName>
        <fullName evidence="1">Uncharacterized protein</fullName>
    </submittedName>
</protein>
<dbReference type="EMBL" id="AE010299">
    <property type="protein sequence ID" value="AAM06209.1"/>
    <property type="molecule type" value="Genomic_DNA"/>
</dbReference>